<evidence type="ECO:0000313" key="3">
    <source>
        <dbReference type="Proteomes" id="UP001595615"/>
    </source>
</evidence>
<dbReference type="Proteomes" id="UP001595615">
    <property type="component" value="Unassembled WGS sequence"/>
</dbReference>
<dbReference type="RefSeq" id="WP_380856852.1">
    <property type="nucleotide sequence ID" value="NZ_JBHRXV010000003.1"/>
</dbReference>
<sequence>MLRASMVLIGTVSAISVQAQGTAPVSDADWPRGVMRPVAMRDLTPAEQRAHHIWSMRAALNVAALQCQFSPFLRTVKNYNQMLPHHATELASALKTMNGHFVRLDGAKKGRQTFDQYTTKTYNSFSTLEAQLTFCQKASEIGWEMLAAKKGAYADIAATRLPEIRHALIPTTNPLLLVRLGWMDAPRLVDPCVDRKGRAIPLGSKKCS</sequence>
<organism evidence="2 3">
    <name type="scientific">Sphingoaurantiacus capsulatus</name>
    <dbReference type="NCBI Taxonomy" id="1771310"/>
    <lineage>
        <taxon>Bacteria</taxon>
        <taxon>Pseudomonadati</taxon>
        <taxon>Pseudomonadota</taxon>
        <taxon>Alphaproteobacteria</taxon>
        <taxon>Sphingomonadales</taxon>
        <taxon>Sphingosinicellaceae</taxon>
        <taxon>Sphingoaurantiacus</taxon>
    </lineage>
</organism>
<evidence type="ECO:0000256" key="1">
    <source>
        <dbReference type="SAM" id="SignalP"/>
    </source>
</evidence>
<comment type="caution">
    <text evidence="2">The sequence shown here is derived from an EMBL/GenBank/DDBJ whole genome shotgun (WGS) entry which is preliminary data.</text>
</comment>
<keyword evidence="1" id="KW-0732">Signal</keyword>
<evidence type="ECO:0000313" key="2">
    <source>
        <dbReference type="EMBL" id="MFC3711595.1"/>
    </source>
</evidence>
<name>A0ABV7X620_9SPHN</name>
<dbReference type="EMBL" id="JBHRXV010000003">
    <property type="protein sequence ID" value="MFC3711595.1"/>
    <property type="molecule type" value="Genomic_DNA"/>
</dbReference>
<protein>
    <recommendedName>
        <fullName evidence="4">DUF4142 domain-containing protein</fullName>
    </recommendedName>
</protein>
<feature type="signal peptide" evidence="1">
    <location>
        <begin position="1"/>
        <end position="19"/>
    </location>
</feature>
<evidence type="ECO:0008006" key="4">
    <source>
        <dbReference type="Google" id="ProtNLM"/>
    </source>
</evidence>
<reference evidence="3" key="1">
    <citation type="journal article" date="2019" name="Int. J. Syst. Evol. Microbiol.">
        <title>The Global Catalogue of Microorganisms (GCM) 10K type strain sequencing project: providing services to taxonomists for standard genome sequencing and annotation.</title>
        <authorList>
            <consortium name="The Broad Institute Genomics Platform"/>
            <consortium name="The Broad Institute Genome Sequencing Center for Infectious Disease"/>
            <person name="Wu L."/>
            <person name="Ma J."/>
        </authorList>
    </citation>
    <scope>NUCLEOTIDE SEQUENCE [LARGE SCALE GENOMIC DNA]</scope>
    <source>
        <strain evidence="3">KCTC 42644</strain>
    </source>
</reference>
<gene>
    <name evidence="2" type="ORF">ACFOMD_03370</name>
</gene>
<feature type="chain" id="PRO_5047539019" description="DUF4142 domain-containing protein" evidence="1">
    <location>
        <begin position="20"/>
        <end position="208"/>
    </location>
</feature>
<accession>A0ABV7X620</accession>
<proteinExistence type="predicted"/>
<keyword evidence="3" id="KW-1185">Reference proteome</keyword>